<evidence type="ECO:0000313" key="1">
    <source>
        <dbReference type="EMBL" id="MCV2232326.1"/>
    </source>
</evidence>
<proteinExistence type="predicted"/>
<dbReference type="EMBL" id="JAOVQM010000003">
    <property type="protein sequence ID" value="MCV2232326.1"/>
    <property type="molecule type" value="Genomic_DNA"/>
</dbReference>
<dbReference type="Proteomes" id="UP001177160">
    <property type="component" value="Unassembled WGS sequence"/>
</dbReference>
<accession>A0ABT2Y6F9</accession>
<name>A0ABT2Y6F9_9MOLU</name>
<reference evidence="1" key="1">
    <citation type="submission" date="2022-09" db="EMBL/GenBank/DDBJ databases">
        <title>Novel Mycoplasma species identified in domestic and wild animals.</title>
        <authorList>
            <person name="Volokhov D.V."/>
            <person name="Furtak V.A."/>
            <person name="Zagorodnyaya T.A."/>
        </authorList>
    </citation>
    <scope>NUCLEOTIDE SEQUENCE</scope>
    <source>
        <strain evidence="1">Oakley</strain>
    </source>
</reference>
<gene>
    <name evidence="1" type="ORF">N7548_05730</name>
</gene>
<keyword evidence="2" id="KW-1185">Reference proteome</keyword>
<evidence type="ECO:0000313" key="2">
    <source>
        <dbReference type="Proteomes" id="UP001177160"/>
    </source>
</evidence>
<organism evidence="1 2">
    <name type="scientific">Paracholeplasma manati</name>
    <dbReference type="NCBI Taxonomy" id="591373"/>
    <lineage>
        <taxon>Bacteria</taxon>
        <taxon>Bacillati</taxon>
        <taxon>Mycoplasmatota</taxon>
        <taxon>Mollicutes</taxon>
        <taxon>Acholeplasmatales</taxon>
        <taxon>Acholeplasmataceae</taxon>
        <taxon>Paracholeplasma</taxon>
    </lineage>
</organism>
<protein>
    <submittedName>
        <fullName evidence="1">Uncharacterized protein</fullName>
    </submittedName>
</protein>
<sequence>MIKKLYITALSMILLTLTFTTATFAWVSMGDTNRVDGLQLNMKPDSFLEFSLDGIEWSSEITTEQINELWRGSRLMDLTSTDGTNFIGNRIQLVDAELNFEGIPNVNYISIELYVRTTTRYRNVYLVNNVSQEGTFDNPPARGTYVLSKGVPFRSPVTFNLGPNDTVFENEIRTYFAKDAIRISLTELKTDNPLDTRDDSELRSFIYDPTENPIRGYGKNYGGVDYLRKSKAVYIQLPDTPQPVIERLSNFTPDNPYIPLDENSKVATLIATDQVNDQNKTYYMGKFRLNIWVEGWDADSFDAIYEDTLLFSFEFQSAESIVI</sequence>
<comment type="caution">
    <text evidence="1">The sequence shown here is derived from an EMBL/GenBank/DDBJ whole genome shotgun (WGS) entry which is preliminary data.</text>
</comment>
<dbReference type="RefSeq" id="WP_263608511.1">
    <property type="nucleotide sequence ID" value="NZ_JAOVQM010000003.1"/>
</dbReference>